<dbReference type="Pfam" id="PF04500">
    <property type="entry name" value="FLYWCH"/>
    <property type="match status" value="1"/>
</dbReference>
<evidence type="ECO:0000256" key="1">
    <source>
        <dbReference type="ARBA" id="ARBA00022723"/>
    </source>
</evidence>
<feature type="domain" description="FLYWCH-type" evidence="4">
    <location>
        <begin position="8"/>
        <end position="50"/>
    </location>
</feature>
<keyword evidence="2" id="KW-0863">Zinc-finger</keyword>
<gene>
    <name evidence="5" type="ORF">ABMA28_014803</name>
</gene>
<evidence type="ECO:0000259" key="4">
    <source>
        <dbReference type="Pfam" id="PF04500"/>
    </source>
</evidence>
<proteinExistence type="predicted"/>
<dbReference type="Gene3D" id="2.20.25.240">
    <property type="match status" value="1"/>
</dbReference>
<organism evidence="5 6">
    <name type="scientific">Loxostege sticticalis</name>
    <name type="common">Beet webworm moth</name>
    <dbReference type="NCBI Taxonomy" id="481309"/>
    <lineage>
        <taxon>Eukaryota</taxon>
        <taxon>Metazoa</taxon>
        <taxon>Ecdysozoa</taxon>
        <taxon>Arthropoda</taxon>
        <taxon>Hexapoda</taxon>
        <taxon>Insecta</taxon>
        <taxon>Pterygota</taxon>
        <taxon>Neoptera</taxon>
        <taxon>Endopterygota</taxon>
        <taxon>Lepidoptera</taxon>
        <taxon>Glossata</taxon>
        <taxon>Ditrysia</taxon>
        <taxon>Pyraloidea</taxon>
        <taxon>Crambidae</taxon>
        <taxon>Pyraustinae</taxon>
        <taxon>Loxostege</taxon>
    </lineage>
</organism>
<evidence type="ECO:0000313" key="6">
    <source>
        <dbReference type="Proteomes" id="UP001549921"/>
    </source>
</evidence>
<dbReference type="EMBL" id="JBEDNZ010000006">
    <property type="protein sequence ID" value="KAL0841036.1"/>
    <property type="molecule type" value="Genomic_DNA"/>
</dbReference>
<evidence type="ECO:0000256" key="3">
    <source>
        <dbReference type="ARBA" id="ARBA00022833"/>
    </source>
</evidence>
<evidence type="ECO:0000313" key="5">
    <source>
        <dbReference type="EMBL" id="KAL0841036.1"/>
    </source>
</evidence>
<sequence>MCDINIIKRRRGEVLLLNGYQYYKLKSYKDGGIIWRCALYRKSKCVGSVTNWMTKQVCESDTVSVPKIYRKAVGSLENRGIDIIKKLPQFSSIKSTLYRQRNRTLKVDKLYYKKFTDIKVPSKFHSFLLADYYCDDGARILVFASTEARHVMTECDDYFSDGTFGAIPEPFLQLYTIYCDLGSSQDVTNIIPIDTYITLLQLIKSQIPHWNPKRFKTDYEDAMIQAIRYVFPQILPSGCYYHYCESLKRKTKSLKLKAYRIVSLCKLLPLLPRENILDGWSYVIDEMESIIDQEKIEEFKRYLNRNWLSKNIIERMCVFGQRHRTTNYLESWHFVLNGEVGKKACNLHQLLNILVSDASYQKVRKFQVKSKINLKKETTFTLNATGLFRMHKCN</sequence>
<dbReference type="InterPro" id="IPR007588">
    <property type="entry name" value="Znf_FLYWCH"/>
</dbReference>
<comment type="caution">
    <text evidence="5">The sequence shown here is derived from an EMBL/GenBank/DDBJ whole genome shotgun (WGS) entry which is preliminary data.</text>
</comment>
<dbReference type="Proteomes" id="UP001549921">
    <property type="component" value="Unassembled WGS sequence"/>
</dbReference>
<protein>
    <recommendedName>
        <fullName evidence="4">FLYWCH-type domain-containing protein</fullName>
    </recommendedName>
</protein>
<keyword evidence="3" id="KW-0862">Zinc</keyword>
<keyword evidence="1" id="KW-0479">Metal-binding</keyword>
<reference evidence="5 6" key="1">
    <citation type="submission" date="2024-06" db="EMBL/GenBank/DDBJ databases">
        <title>A chromosome-level genome assembly of beet webworm, Loxostege sticticalis.</title>
        <authorList>
            <person name="Zhang Y."/>
        </authorList>
    </citation>
    <scope>NUCLEOTIDE SEQUENCE [LARGE SCALE GENOMIC DNA]</scope>
    <source>
        <strain evidence="5">AQ028</strain>
        <tissue evidence="5">Male pupae</tissue>
    </source>
</reference>
<evidence type="ECO:0000256" key="2">
    <source>
        <dbReference type="ARBA" id="ARBA00022771"/>
    </source>
</evidence>
<dbReference type="AlphaFoldDB" id="A0ABD0TD98"/>
<name>A0ABD0TD98_LOXSC</name>
<accession>A0ABD0TD98</accession>
<dbReference type="GO" id="GO:0008270">
    <property type="term" value="F:zinc ion binding"/>
    <property type="evidence" value="ECO:0007669"/>
    <property type="project" value="UniProtKB-KW"/>
</dbReference>